<dbReference type="NCBIfam" id="NF037982">
    <property type="entry name" value="Nramp_1"/>
    <property type="match status" value="1"/>
</dbReference>
<sequence>MNLKIKNFFKALGPGFIIAAVVLGPGSITVSSKIGATHGYSLLWVILIGAISMSVYTTMSVRYGVLHEKSLLKMISEKYGKWFSIAIGVCSFMAALSFQFGNNLGVGMGMKTLTGIDETIWPLIFTPLAIVLVFFTKNLYKALERLMMIMVVVLILAFIINLVFIRPDLEAAALGFIPKAVSGKDFNEIAALVGTTFVLHNAFFQSYLVQGKGWKLADMSRSIRDTKIGIFLLALISTLVVITAAATLKPKGISVNSAADMAIQLERLLGSFAKYIFGFGFIAAAFSSLLVNSVTGGGLLADSMGMGSSMNEKMPKVFTAVILLAGMVIAVFFRGNVIYALIMAQASSILGVPLIAIGLFLVLNNKSIMGKYKNSILQNIMALVGFILISVLVYFMYGKLIGYLTV</sequence>
<gene>
    <name evidence="8" type="ORF">HZY62_13795</name>
    <name evidence="9" type="ORF">LX92_02998</name>
</gene>
<dbReference type="InterPro" id="IPR001046">
    <property type="entry name" value="NRAMP_fam"/>
</dbReference>
<feature type="transmembrane region" description="Helical" evidence="7">
    <location>
        <begin position="82"/>
        <end position="100"/>
    </location>
</feature>
<dbReference type="GO" id="GO:0015086">
    <property type="term" value="F:cadmium ion transmembrane transporter activity"/>
    <property type="evidence" value="ECO:0007669"/>
    <property type="project" value="TreeGrafter"/>
</dbReference>
<dbReference type="PANTHER" id="PTHR11706:SF33">
    <property type="entry name" value="NATURAL RESISTANCE-ASSOCIATED MACROPHAGE PROTEIN 2"/>
    <property type="match status" value="1"/>
</dbReference>
<keyword evidence="5 7" id="KW-1133">Transmembrane helix</keyword>
<dbReference type="Proteomes" id="UP000651837">
    <property type="component" value="Unassembled WGS sequence"/>
</dbReference>
<feature type="transmembrane region" description="Helical" evidence="7">
    <location>
        <begin position="189"/>
        <end position="209"/>
    </location>
</feature>
<dbReference type="GO" id="GO:0034755">
    <property type="term" value="P:iron ion transmembrane transport"/>
    <property type="evidence" value="ECO:0007669"/>
    <property type="project" value="TreeGrafter"/>
</dbReference>
<dbReference type="GO" id="GO:0015293">
    <property type="term" value="F:symporter activity"/>
    <property type="evidence" value="ECO:0007669"/>
    <property type="project" value="UniProtKB-KW"/>
</dbReference>
<comment type="subcellular location">
    <subcellularLocation>
        <location evidence="1">Membrane</location>
        <topology evidence="1">Multi-pass membrane protein</topology>
    </subcellularLocation>
</comment>
<evidence type="ECO:0000256" key="3">
    <source>
        <dbReference type="ARBA" id="ARBA00022692"/>
    </source>
</evidence>
<evidence type="ECO:0000256" key="4">
    <source>
        <dbReference type="ARBA" id="ARBA00022847"/>
    </source>
</evidence>
<dbReference type="OrthoDB" id="9787548at2"/>
<feature type="transmembrane region" description="Helical" evidence="7">
    <location>
        <begin position="12"/>
        <end position="30"/>
    </location>
</feature>
<feature type="transmembrane region" description="Helical" evidence="7">
    <location>
        <begin position="313"/>
        <end position="333"/>
    </location>
</feature>
<dbReference type="AlphaFoldDB" id="A0A316E179"/>
<dbReference type="Gene3D" id="1.20.1740.10">
    <property type="entry name" value="Amino acid/polyamine transporter I"/>
    <property type="match status" value="1"/>
</dbReference>
<feature type="transmembrane region" description="Helical" evidence="7">
    <location>
        <begin position="275"/>
        <end position="301"/>
    </location>
</feature>
<reference evidence="8 11" key="2">
    <citation type="submission" date="2020-07" db="EMBL/GenBank/DDBJ databases">
        <title>The draft genome sequence of Maribacter polysiphoniae KCTC 22021.</title>
        <authorList>
            <person name="Mu L."/>
        </authorList>
    </citation>
    <scope>NUCLEOTIDE SEQUENCE [LARGE SCALE GENOMIC DNA]</scope>
    <source>
        <strain evidence="8 11">KCTC 22021</strain>
    </source>
</reference>
<keyword evidence="2" id="KW-0813">Transport</keyword>
<feature type="transmembrane region" description="Helical" evidence="7">
    <location>
        <begin position="339"/>
        <end position="364"/>
    </location>
</feature>
<comment type="caution">
    <text evidence="9">The sequence shown here is derived from an EMBL/GenBank/DDBJ whole genome shotgun (WGS) entry which is preliminary data.</text>
</comment>
<evidence type="ECO:0000256" key="5">
    <source>
        <dbReference type="ARBA" id="ARBA00022989"/>
    </source>
</evidence>
<accession>A0A316E179</accession>
<feature type="transmembrane region" description="Helical" evidence="7">
    <location>
        <begin position="42"/>
        <end position="61"/>
    </location>
</feature>
<dbReference type="Proteomes" id="UP000245667">
    <property type="component" value="Unassembled WGS sequence"/>
</dbReference>
<keyword evidence="4" id="KW-0769">Symport</keyword>
<dbReference type="EMBL" id="JACWLN010000006">
    <property type="protein sequence ID" value="MBD1261673.1"/>
    <property type="molecule type" value="Genomic_DNA"/>
</dbReference>
<keyword evidence="3 7" id="KW-0812">Transmembrane</keyword>
<evidence type="ECO:0000256" key="2">
    <source>
        <dbReference type="ARBA" id="ARBA00022448"/>
    </source>
</evidence>
<dbReference type="GO" id="GO:0005886">
    <property type="term" value="C:plasma membrane"/>
    <property type="evidence" value="ECO:0007669"/>
    <property type="project" value="TreeGrafter"/>
</dbReference>
<evidence type="ECO:0000313" key="8">
    <source>
        <dbReference type="EMBL" id="MBD1261673.1"/>
    </source>
</evidence>
<evidence type="ECO:0000313" key="11">
    <source>
        <dbReference type="Proteomes" id="UP000651837"/>
    </source>
</evidence>
<evidence type="ECO:0000313" key="10">
    <source>
        <dbReference type="Proteomes" id="UP000245667"/>
    </source>
</evidence>
<protein>
    <submittedName>
        <fullName evidence="9">NRAMP (Natural resistance-associated macrophage protein)-like metal ion transporter</fullName>
    </submittedName>
    <submittedName>
        <fullName evidence="8">Nramp family divalent metal transporter</fullName>
    </submittedName>
</protein>
<dbReference type="EMBL" id="QGGQ01000007">
    <property type="protein sequence ID" value="PWK22523.1"/>
    <property type="molecule type" value="Genomic_DNA"/>
</dbReference>
<keyword evidence="11" id="KW-1185">Reference proteome</keyword>
<feature type="transmembrane region" description="Helical" evidence="7">
    <location>
        <begin position="376"/>
        <end position="397"/>
    </location>
</feature>
<reference evidence="9 10" key="1">
    <citation type="submission" date="2018-05" db="EMBL/GenBank/DDBJ databases">
        <title>Genomic Encyclopedia of Archaeal and Bacterial Type Strains, Phase II (KMG-II): from individual species to whole genera.</title>
        <authorList>
            <person name="Goeker M."/>
        </authorList>
    </citation>
    <scope>NUCLEOTIDE SEQUENCE [LARGE SCALE GENOMIC DNA]</scope>
    <source>
        <strain evidence="9 10">DSM 23514</strain>
    </source>
</reference>
<dbReference type="PANTHER" id="PTHR11706">
    <property type="entry name" value="SOLUTE CARRIER PROTEIN FAMILY 11 MEMBER"/>
    <property type="match status" value="1"/>
</dbReference>
<proteinExistence type="predicted"/>
<evidence type="ECO:0000256" key="1">
    <source>
        <dbReference type="ARBA" id="ARBA00004141"/>
    </source>
</evidence>
<name>A0A316E179_9FLAO</name>
<feature type="transmembrane region" description="Helical" evidence="7">
    <location>
        <begin position="230"/>
        <end position="248"/>
    </location>
</feature>
<evidence type="ECO:0000256" key="7">
    <source>
        <dbReference type="SAM" id="Phobius"/>
    </source>
</evidence>
<organism evidence="9 10">
    <name type="scientific">Maribacter polysiphoniae</name>
    <dbReference type="NCBI Taxonomy" id="429344"/>
    <lineage>
        <taxon>Bacteria</taxon>
        <taxon>Pseudomonadati</taxon>
        <taxon>Bacteroidota</taxon>
        <taxon>Flavobacteriia</taxon>
        <taxon>Flavobacteriales</taxon>
        <taxon>Flavobacteriaceae</taxon>
        <taxon>Maribacter</taxon>
    </lineage>
</organism>
<dbReference type="Pfam" id="PF01566">
    <property type="entry name" value="Nramp"/>
    <property type="match status" value="1"/>
</dbReference>
<dbReference type="RefSeq" id="WP_109652205.1">
    <property type="nucleotide sequence ID" value="NZ_CAJQNU010000029.1"/>
</dbReference>
<dbReference type="GO" id="GO:0005384">
    <property type="term" value="F:manganese ion transmembrane transporter activity"/>
    <property type="evidence" value="ECO:0007669"/>
    <property type="project" value="TreeGrafter"/>
</dbReference>
<feature type="transmembrane region" description="Helical" evidence="7">
    <location>
        <begin position="120"/>
        <end position="139"/>
    </location>
</feature>
<evidence type="ECO:0000313" key="9">
    <source>
        <dbReference type="EMBL" id="PWK22523.1"/>
    </source>
</evidence>
<keyword evidence="6 7" id="KW-0472">Membrane</keyword>
<feature type="transmembrane region" description="Helical" evidence="7">
    <location>
        <begin position="146"/>
        <end position="165"/>
    </location>
</feature>
<evidence type="ECO:0000256" key="6">
    <source>
        <dbReference type="ARBA" id="ARBA00023136"/>
    </source>
</evidence>